<evidence type="ECO:0000256" key="2">
    <source>
        <dbReference type="ARBA" id="ARBA00022771"/>
    </source>
</evidence>
<dbReference type="SMART" id="SM00547">
    <property type="entry name" value="ZnF_RBZ"/>
    <property type="match status" value="4"/>
</dbReference>
<dbReference type="Pfam" id="PF12773">
    <property type="entry name" value="DZR"/>
    <property type="match status" value="1"/>
</dbReference>
<dbReference type="InterPro" id="IPR025874">
    <property type="entry name" value="DZR"/>
</dbReference>
<organism evidence="5 6">
    <name type="scientific">Methanobacterium alkalithermotolerans</name>
    <dbReference type="NCBI Taxonomy" id="2731220"/>
    <lineage>
        <taxon>Archaea</taxon>
        <taxon>Methanobacteriati</taxon>
        <taxon>Methanobacteriota</taxon>
        <taxon>Methanomada group</taxon>
        <taxon>Methanobacteria</taxon>
        <taxon>Methanobacteriales</taxon>
        <taxon>Methanobacteriaceae</taxon>
        <taxon>Methanobacterium</taxon>
    </lineage>
</organism>
<protein>
    <submittedName>
        <fullName evidence="5">Zinc ribbon domain-containing protein</fullName>
    </submittedName>
</protein>
<evidence type="ECO:0000313" key="5">
    <source>
        <dbReference type="EMBL" id="QUH22389.1"/>
    </source>
</evidence>
<dbReference type="AlphaFoldDB" id="A0A8T8K3B5"/>
<keyword evidence="6" id="KW-1185">Reference proteome</keyword>
<evidence type="ECO:0000256" key="1">
    <source>
        <dbReference type="ARBA" id="ARBA00022723"/>
    </source>
</evidence>
<keyword evidence="1" id="KW-0479">Metal-binding</keyword>
<feature type="domain" description="RanBP2-type" evidence="4">
    <location>
        <begin position="102"/>
        <end position="126"/>
    </location>
</feature>
<dbReference type="GeneID" id="64819242"/>
<dbReference type="EMBL" id="CP058560">
    <property type="protein sequence ID" value="QUH22389.1"/>
    <property type="molecule type" value="Genomic_DNA"/>
</dbReference>
<evidence type="ECO:0000256" key="3">
    <source>
        <dbReference type="ARBA" id="ARBA00022833"/>
    </source>
</evidence>
<dbReference type="KEGG" id="meme:HYG87_00720"/>
<dbReference type="RefSeq" id="WP_211533334.1">
    <property type="nucleotide sequence ID" value="NZ_CP058560.1"/>
</dbReference>
<proteinExistence type="predicted"/>
<keyword evidence="2" id="KW-0863">Zinc-finger</keyword>
<name>A0A8T8K3B5_9EURY</name>
<feature type="domain" description="RanBP2-type" evidence="4">
    <location>
        <begin position="36"/>
        <end position="60"/>
    </location>
</feature>
<reference evidence="5" key="1">
    <citation type="submission" date="2020-07" db="EMBL/GenBank/DDBJ databases">
        <title>Methanobacterium. sp. MethCan genome.</title>
        <authorList>
            <person name="Postec A."/>
            <person name="Quemeneur M."/>
        </authorList>
    </citation>
    <scope>NUCLEOTIDE SEQUENCE</scope>
    <source>
        <strain evidence="5">MethCAN</strain>
    </source>
</reference>
<evidence type="ECO:0000259" key="4">
    <source>
        <dbReference type="SMART" id="SM00547"/>
    </source>
</evidence>
<dbReference type="GO" id="GO:0008270">
    <property type="term" value="F:zinc ion binding"/>
    <property type="evidence" value="ECO:0007669"/>
    <property type="project" value="UniProtKB-KW"/>
</dbReference>
<feature type="domain" description="RanBP2-type" evidence="4">
    <location>
        <begin position="70"/>
        <end position="94"/>
    </location>
</feature>
<gene>
    <name evidence="5" type="ORF">HYG87_00720</name>
</gene>
<dbReference type="InterPro" id="IPR001876">
    <property type="entry name" value="Znf_RanBP2"/>
</dbReference>
<feature type="domain" description="RanBP2-type" evidence="4">
    <location>
        <begin position="8"/>
        <end position="32"/>
    </location>
</feature>
<evidence type="ECO:0000313" key="6">
    <source>
        <dbReference type="Proteomes" id="UP000681041"/>
    </source>
</evidence>
<dbReference type="Proteomes" id="UP000681041">
    <property type="component" value="Chromosome"/>
</dbReference>
<keyword evidence="3" id="KW-0862">Zinc</keyword>
<accession>A0A8T8K3B5</accession>
<sequence>MIDNQINQGLSCMICGFKNVEGARFCANCGKELKTSINNCNQCGFENVAGAKFCAECGNELPLDDSQLGHSSICLVCSTKNPENSKFCVACAESLPLKNDASETTCPYCNFTNVKSSVYCAECGKILFKNSPHSKYKRRRPVYNQDEGESAKCTDFSNKPGLQEELNNTLFEIEEKAQPIFKELDSTINKIFNKKENKYGYLLCESCAGYYELKAGESADDFVECQCGGKLFFSTIRK</sequence>
<dbReference type="OrthoDB" id="71382at2157"/>